<dbReference type="Proteomes" id="UP000800200">
    <property type="component" value="Unassembled WGS sequence"/>
</dbReference>
<evidence type="ECO:0000256" key="1">
    <source>
        <dbReference type="SAM" id="SignalP"/>
    </source>
</evidence>
<dbReference type="CDD" id="cd01833">
    <property type="entry name" value="XynB_like"/>
    <property type="match status" value="1"/>
</dbReference>
<accession>A0A6A6D7F0</accession>
<feature type="domain" description="SGNH hydrolase-type esterase" evidence="2">
    <location>
        <begin position="70"/>
        <end position="212"/>
    </location>
</feature>
<organism evidence="3 4">
    <name type="scientific">Zopfia rhizophila CBS 207.26</name>
    <dbReference type="NCBI Taxonomy" id="1314779"/>
    <lineage>
        <taxon>Eukaryota</taxon>
        <taxon>Fungi</taxon>
        <taxon>Dikarya</taxon>
        <taxon>Ascomycota</taxon>
        <taxon>Pezizomycotina</taxon>
        <taxon>Dothideomycetes</taxon>
        <taxon>Dothideomycetes incertae sedis</taxon>
        <taxon>Zopfiaceae</taxon>
        <taxon>Zopfia</taxon>
    </lineage>
</organism>
<dbReference type="PANTHER" id="PTHR30383">
    <property type="entry name" value="THIOESTERASE 1/PROTEASE 1/LYSOPHOSPHOLIPASE L1"/>
    <property type="match status" value="1"/>
</dbReference>
<dbReference type="PANTHER" id="PTHR30383:SF2">
    <property type="entry name" value="CELLULOSE-BINDING PROTEIN"/>
    <property type="match status" value="1"/>
</dbReference>
<keyword evidence="1" id="KW-0732">Signal</keyword>
<name>A0A6A6D7F0_9PEZI</name>
<evidence type="ECO:0000313" key="4">
    <source>
        <dbReference type="Proteomes" id="UP000800200"/>
    </source>
</evidence>
<feature type="signal peptide" evidence="1">
    <location>
        <begin position="1"/>
        <end position="21"/>
    </location>
</feature>
<evidence type="ECO:0000259" key="2">
    <source>
        <dbReference type="Pfam" id="PF13472"/>
    </source>
</evidence>
<protein>
    <submittedName>
        <fullName evidence="3">Carbohydrate esterase family 3 protein</fullName>
    </submittedName>
</protein>
<dbReference type="Gene3D" id="3.40.50.1110">
    <property type="entry name" value="SGNH hydrolase"/>
    <property type="match status" value="1"/>
</dbReference>
<dbReference type="Pfam" id="PF13472">
    <property type="entry name" value="Lipase_GDSL_2"/>
    <property type="match status" value="1"/>
</dbReference>
<dbReference type="EMBL" id="ML994734">
    <property type="protein sequence ID" value="KAF2175414.1"/>
    <property type="molecule type" value="Genomic_DNA"/>
</dbReference>
<dbReference type="InterPro" id="IPR051532">
    <property type="entry name" value="Ester_Hydrolysis_Enzymes"/>
</dbReference>
<gene>
    <name evidence="3" type="ORF">K469DRAFT_765281</name>
</gene>
<evidence type="ECO:0000313" key="3">
    <source>
        <dbReference type="EMBL" id="KAF2175414.1"/>
    </source>
</evidence>
<proteinExistence type="predicted"/>
<feature type="chain" id="PRO_5025463107" evidence="1">
    <location>
        <begin position="22"/>
        <end position="230"/>
    </location>
</feature>
<reference evidence="3" key="1">
    <citation type="journal article" date="2020" name="Stud. Mycol.">
        <title>101 Dothideomycetes genomes: a test case for predicting lifestyles and emergence of pathogens.</title>
        <authorList>
            <person name="Haridas S."/>
            <person name="Albert R."/>
            <person name="Binder M."/>
            <person name="Bloem J."/>
            <person name="Labutti K."/>
            <person name="Salamov A."/>
            <person name="Andreopoulos B."/>
            <person name="Baker S."/>
            <person name="Barry K."/>
            <person name="Bills G."/>
            <person name="Bluhm B."/>
            <person name="Cannon C."/>
            <person name="Castanera R."/>
            <person name="Culley D."/>
            <person name="Daum C."/>
            <person name="Ezra D."/>
            <person name="Gonzalez J."/>
            <person name="Henrissat B."/>
            <person name="Kuo A."/>
            <person name="Liang C."/>
            <person name="Lipzen A."/>
            <person name="Lutzoni F."/>
            <person name="Magnuson J."/>
            <person name="Mondo S."/>
            <person name="Nolan M."/>
            <person name="Ohm R."/>
            <person name="Pangilinan J."/>
            <person name="Park H.-J."/>
            <person name="Ramirez L."/>
            <person name="Alfaro M."/>
            <person name="Sun H."/>
            <person name="Tritt A."/>
            <person name="Yoshinaga Y."/>
            <person name="Zwiers L.-H."/>
            <person name="Turgeon B."/>
            <person name="Goodwin S."/>
            <person name="Spatafora J."/>
            <person name="Crous P."/>
            <person name="Grigoriev I."/>
        </authorList>
    </citation>
    <scope>NUCLEOTIDE SEQUENCE</scope>
    <source>
        <strain evidence="3">CBS 207.26</strain>
    </source>
</reference>
<dbReference type="SUPFAM" id="SSF52266">
    <property type="entry name" value="SGNH hydrolase"/>
    <property type="match status" value="1"/>
</dbReference>
<dbReference type="InterPro" id="IPR036514">
    <property type="entry name" value="SGNH_hydro_sf"/>
</dbReference>
<dbReference type="AlphaFoldDB" id="A0A6A6D7F0"/>
<sequence>MVKIDVATTFGLLGLVSQATAVTVKIMPFGASIVGAPGCWRAILHKKLRGAGITNTDFVGSNKAPDCGFPYDGENEGHPGFLATGIVTDNQLPGWLNAAKPDVIMMHLGTNDIIHQNKPIQDIIGAYSTLVDQMRASKPDIKILVSQLIPIAERSNTFVRGPRIVDLNKAIVSWAPTKSTQASPITIVDNFTGFNVATDTTDGEHPNDKGNQKLADKFYPPLLEAIKSVR</sequence>
<dbReference type="GO" id="GO:0004622">
    <property type="term" value="F:phosphatidylcholine lysophospholipase activity"/>
    <property type="evidence" value="ECO:0007669"/>
    <property type="project" value="TreeGrafter"/>
</dbReference>
<dbReference type="InterPro" id="IPR013830">
    <property type="entry name" value="SGNH_hydro"/>
</dbReference>
<dbReference type="OrthoDB" id="2119228at2759"/>
<keyword evidence="4" id="KW-1185">Reference proteome</keyword>